<dbReference type="PANTHER" id="PTHR44329:SF298">
    <property type="entry name" value="MIXED LINEAGE KINASE DOMAIN-LIKE PROTEIN"/>
    <property type="match status" value="1"/>
</dbReference>
<dbReference type="PANTHER" id="PTHR44329">
    <property type="entry name" value="SERINE/THREONINE-PROTEIN KINASE TNNI3K-RELATED"/>
    <property type="match status" value="1"/>
</dbReference>
<dbReference type="EMBL" id="MRZV01000484">
    <property type="protein sequence ID" value="PIK49055.1"/>
    <property type="molecule type" value="Genomic_DNA"/>
</dbReference>
<dbReference type="Gene3D" id="1.10.510.10">
    <property type="entry name" value="Transferase(Phosphotransferase) domain 1"/>
    <property type="match status" value="1"/>
</dbReference>
<keyword evidence="6" id="KW-1185">Reference proteome</keyword>
<dbReference type="OrthoDB" id="4062651at2759"/>
<dbReference type="InterPro" id="IPR011009">
    <property type="entry name" value="Kinase-like_dom_sf"/>
</dbReference>
<keyword evidence="5" id="KW-0418">Kinase</keyword>
<dbReference type="STRING" id="307972.A0A2G8KM71"/>
<keyword evidence="2" id="KW-0067">ATP-binding</keyword>
<dbReference type="SUPFAM" id="SSF56112">
    <property type="entry name" value="Protein kinase-like (PK-like)"/>
    <property type="match status" value="1"/>
</dbReference>
<keyword evidence="5" id="KW-0808">Transferase</keyword>
<protein>
    <submittedName>
        <fullName evidence="5">Mixed lineage kinase domain-like</fullName>
    </submittedName>
</protein>
<keyword evidence="3" id="KW-0175">Coiled coil</keyword>
<name>A0A2G8KM71_STIJA</name>
<dbReference type="AlphaFoldDB" id="A0A2G8KM71"/>
<dbReference type="Proteomes" id="UP000230750">
    <property type="component" value="Unassembled WGS sequence"/>
</dbReference>
<feature type="domain" description="Protein kinase" evidence="4">
    <location>
        <begin position="194"/>
        <end position="454"/>
    </location>
</feature>
<sequence>MAGEVASVISLIRDVSAIGLKAVKTLKEVSNNFKKERNSLEKKVQDLSQRFVLLQKKVEKSPKAEWIELKGVLDSIKDLFEDISVFCTKLAKGDRNPMSGLVGRFIRKYSEYNKKFKEFNSSLIELEYQLSTCVGDTNLAVSFNIAEDIKCNVETRELEKDCNQLREELKVQKVVNEFIEKRAAANFLVKPNELTDKRHLTEGTFCTYYTAKLDLEEVVVKEIKDVTRNPEVGSNFARETRNLMFFTSPSIVRVFGLWDSEDLKFSVLEYMEKGTLRQVLSEERELNLDKKLHLAVTAARSLYRIHSCLVHTALRTEKFLVNKDYTAKLSSMGYAMTFSSCKRSTVSPNSLEGLYFYRAPERADGPIKSSKEADIYAFGIILWEIFTQTKPFSSVLGEDASEDAVQKFICKDKKEEFELKLDDRLNDDLSQLVRRCRSFDPKDRPKISEIESVLSEIRDEFQEREFESED</sequence>
<dbReference type="PROSITE" id="PS50011">
    <property type="entry name" value="PROTEIN_KINASE_DOM"/>
    <property type="match status" value="1"/>
</dbReference>
<evidence type="ECO:0000256" key="1">
    <source>
        <dbReference type="ARBA" id="ARBA00022741"/>
    </source>
</evidence>
<accession>A0A2G8KM71</accession>
<evidence type="ECO:0000256" key="2">
    <source>
        <dbReference type="ARBA" id="ARBA00022840"/>
    </source>
</evidence>
<evidence type="ECO:0000313" key="6">
    <source>
        <dbReference type="Proteomes" id="UP000230750"/>
    </source>
</evidence>
<comment type="caution">
    <text evidence="5">The sequence shown here is derived from an EMBL/GenBank/DDBJ whole genome shotgun (WGS) entry which is preliminary data.</text>
</comment>
<dbReference type="InterPro" id="IPR000719">
    <property type="entry name" value="Prot_kinase_dom"/>
</dbReference>
<dbReference type="GO" id="GO:0097527">
    <property type="term" value="P:necroptotic signaling pathway"/>
    <property type="evidence" value="ECO:0007669"/>
    <property type="project" value="TreeGrafter"/>
</dbReference>
<dbReference type="GO" id="GO:0004672">
    <property type="term" value="F:protein kinase activity"/>
    <property type="evidence" value="ECO:0007669"/>
    <property type="project" value="InterPro"/>
</dbReference>
<reference evidence="5 6" key="1">
    <citation type="journal article" date="2017" name="PLoS Biol.">
        <title>The sea cucumber genome provides insights into morphological evolution and visceral regeneration.</title>
        <authorList>
            <person name="Zhang X."/>
            <person name="Sun L."/>
            <person name="Yuan J."/>
            <person name="Sun Y."/>
            <person name="Gao Y."/>
            <person name="Zhang L."/>
            <person name="Li S."/>
            <person name="Dai H."/>
            <person name="Hamel J.F."/>
            <person name="Liu C."/>
            <person name="Yu Y."/>
            <person name="Liu S."/>
            <person name="Lin W."/>
            <person name="Guo K."/>
            <person name="Jin S."/>
            <person name="Xu P."/>
            <person name="Storey K.B."/>
            <person name="Huan P."/>
            <person name="Zhang T."/>
            <person name="Zhou Y."/>
            <person name="Zhang J."/>
            <person name="Lin C."/>
            <person name="Li X."/>
            <person name="Xing L."/>
            <person name="Huo D."/>
            <person name="Sun M."/>
            <person name="Wang L."/>
            <person name="Mercier A."/>
            <person name="Li F."/>
            <person name="Yang H."/>
            <person name="Xiang J."/>
        </authorList>
    </citation>
    <scope>NUCLEOTIDE SEQUENCE [LARGE SCALE GENOMIC DNA]</scope>
    <source>
        <strain evidence="5">Shaxun</strain>
        <tissue evidence="5">Muscle</tissue>
    </source>
</reference>
<dbReference type="InterPro" id="IPR001245">
    <property type="entry name" value="Ser-Thr/Tyr_kinase_cat_dom"/>
</dbReference>
<organism evidence="5 6">
    <name type="scientific">Stichopus japonicus</name>
    <name type="common">Sea cucumber</name>
    <dbReference type="NCBI Taxonomy" id="307972"/>
    <lineage>
        <taxon>Eukaryota</taxon>
        <taxon>Metazoa</taxon>
        <taxon>Echinodermata</taxon>
        <taxon>Eleutherozoa</taxon>
        <taxon>Echinozoa</taxon>
        <taxon>Holothuroidea</taxon>
        <taxon>Aspidochirotacea</taxon>
        <taxon>Aspidochirotida</taxon>
        <taxon>Stichopodidae</taxon>
        <taxon>Apostichopus</taxon>
    </lineage>
</organism>
<feature type="coiled-coil region" evidence="3">
    <location>
        <begin position="23"/>
        <end position="57"/>
    </location>
</feature>
<dbReference type="InterPro" id="IPR051681">
    <property type="entry name" value="Ser/Thr_Kinases-Pseudokinases"/>
</dbReference>
<dbReference type="GO" id="GO:0005524">
    <property type="term" value="F:ATP binding"/>
    <property type="evidence" value="ECO:0007669"/>
    <property type="project" value="UniProtKB-KW"/>
</dbReference>
<evidence type="ECO:0000256" key="3">
    <source>
        <dbReference type="SAM" id="Coils"/>
    </source>
</evidence>
<evidence type="ECO:0000259" key="4">
    <source>
        <dbReference type="PROSITE" id="PS50011"/>
    </source>
</evidence>
<evidence type="ECO:0000313" key="5">
    <source>
        <dbReference type="EMBL" id="PIK49055.1"/>
    </source>
</evidence>
<gene>
    <name evidence="5" type="ORF">BSL78_14070</name>
</gene>
<dbReference type="Pfam" id="PF07714">
    <property type="entry name" value="PK_Tyr_Ser-Thr"/>
    <property type="match status" value="1"/>
</dbReference>
<keyword evidence="1" id="KW-0547">Nucleotide-binding</keyword>
<proteinExistence type="predicted"/>